<gene>
    <name evidence="6" type="ORF">DME_LOCUS7352</name>
</gene>
<dbReference type="Gene3D" id="2.130.10.10">
    <property type="entry name" value="YVTN repeat-like/Quinoprotein amine dehydrogenase"/>
    <property type="match status" value="2"/>
</dbReference>
<protein>
    <submittedName>
        <fullName evidence="9">WD_REPEATS_REGION domain-containing protein</fullName>
    </submittedName>
</protein>
<evidence type="ECO:0000259" key="4">
    <source>
        <dbReference type="Pfam" id="PF04192"/>
    </source>
</evidence>
<evidence type="ECO:0000256" key="1">
    <source>
        <dbReference type="ARBA" id="ARBA00022574"/>
    </source>
</evidence>
<organism evidence="7 9">
    <name type="scientific">Dracunculus medinensis</name>
    <name type="common">Guinea worm</name>
    <dbReference type="NCBI Taxonomy" id="318479"/>
    <lineage>
        <taxon>Eukaryota</taxon>
        <taxon>Metazoa</taxon>
        <taxon>Ecdysozoa</taxon>
        <taxon>Nematoda</taxon>
        <taxon>Chromadorea</taxon>
        <taxon>Rhabditida</taxon>
        <taxon>Spirurina</taxon>
        <taxon>Dracunculoidea</taxon>
        <taxon>Dracunculidae</taxon>
        <taxon>Dracunculus</taxon>
    </lineage>
</organism>
<dbReference type="Pfam" id="PF04192">
    <property type="entry name" value="Utp21"/>
    <property type="match status" value="1"/>
</dbReference>
<dbReference type="Pfam" id="PF25171">
    <property type="entry name" value="Beta-prop_WDR36-Utp21_1st"/>
    <property type="match status" value="1"/>
</dbReference>
<dbReference type="GO" id="GO:0006364">
    <property type="term" value="P:rRNA processing"/>
    <property type="evidence" value="ECO:0007669"/>
    <property type="project" value="InterPro"/>
</dbReference>
<evidence type="ECO:0000313" key="8">
    <source>
        <dbReference type="Proteomes" id="UP000274756"/>
    </source>
</evidence>
<reference evidence="6 8" key="2">
    <citation type="submission" date="2018-11" db="EMBL/GenBank/DDBJ databases">
        <authorList>
            <consortium name="Pathogen Informatics"/>
        </authorList>
    </citation>
    <scope>NUCLEOTIDE SEQUENCE [LARGE SCALE GENOMIC DNA]</scope>
</reference>
<accession>A0A158Q3U1</accession>
<keyword evidence="2" id="KW-0677">Repeat</keyword>
<feature type="repeat" description="WD" evidence="3">
    <location>
        <begin position="526"/>
        <end position="567"/>
    </location>
</feature>
<dbReference type="STRING" id="318479.A0A158Q3U1"/>
<evidence type="ECO:0000256" key="2">
    <source>
        <dbReference type="ARBA" id="ARBA00022737"/>
    </source>
</evidence>
<dbReference type="Pfam" id="PF25168">
    <property type="entry name" value="Beta-prop_WDR36-Utp21_2nd"/>
    <property type="match status" value="1"/>
</dbReference>
<evidence type="ECO:0000313" key="6">
    <source>
        <dbReference type="EMBL" id="VDN57379.1"/>
    </source>
</evidence>
<dbReference type="AlphaFoldDB" id="A0A158Q3U1"/>
<dbReference type="PANTHER" id="PTHR22840">
    <property type="entry name" value="WD REPEAT-CONTAINING PROTEIN 36"/>
    <property type="match status" value="1"/>
</dbReference>
<sequence length="867" mass="97799">MERHESHLFVPHKALGEICSNIAPVFRFLPTKRRFTSILCAIDNIVVQYSAEKLRQVEKWIEVGEKINFMIPFGEVLVAIDEKNSIHVMSLEDGAEIVKVDSPENFVISAAVHPSTYLNKILLGSKNGRMRLINIKVGKLIHEFSSETDIEITVLEVTPVIDIIAIGFRNGLIKLVNIKFDETLFTFKHDCAVTSITFRTDGEETMTSATEAGSMAVWDLNSQKLIGQVPQAHSDSITKLYFLCNEPIMVSAGCDNTLKTWIYDMGDKMPRQLILLEGHSKPVSALKFIEGTSVLSSSYDGTVRFFNIIRDTHRQKLGNAGVMSRAKAKKLRRDVESIKLNAVVEMDFGVAREAAWDNVLCRHDQLPVVTTWSTRKQKLGSHRLLHKRFVRKGLFFDAYATAIKISACGNFAIIGYSTGHIDCFNIQSGLYRKSFRLSKGFGRAHRSAVNGLALDFLNKQMVSGEKDGIVRFWDFQSTDLMCEFRVPSPIVHFRMNECNSLLAVAVGVGAIGIIDVLCKRVVRIINNAHKGNITAIEFSFDGRWLLSASDDCLLKVWDLASNSLIDVMKFMKHCTGISFSPSGEYLATSHDGQRAVFIWVNKILFLHNAIFKVLPSDYEPEESSSLPLCRNYENNEIEVENEDQPMEVDDSFHEPITQIDDLITLSGFAPSRWANLWNIRLIKERNKPIEPPKKPKAVPFFLPSVSTLKGFEFEDSSPASEQNVRQKIIMAKRSTLEIESSFARGLLRSTTNDDLLQAFNSLKSMNISSIDFQIRALPIRAHIPFLQMLLSVLKSHQDFELVQSFLASYLTIHYETLWNSSELSGDDDDKITEILIELCDEEKNASYLDELVLENIAVIQYIKSALL</sequence>
<dbReference type="GO" id="GO:0032040">
    <property type="term" value="C:small-subunit processome"/>
    <property type="evidence" value="ECO:0007669"/>
    <property type="project" value="InterPro"/>
</dbReference>
<evidence type="ECO:0000256" key="3">
    <source>
        <dbReference type="PROSITE-ProRule" id="PRU00221"/>
    </source>
</evidence>
<dbReference type="InterPro" id="IPR007319">
    <property type="entry name" value="WDR36/Utp21_C"/>
</dbReference>
<dbReference type="PROSITE" id="PS00678">
    <property type="entry name" value="WD_REPEATS_1"/>
    <property type="match status" value="2"/>
</dbReference>
<dbReference type="InterPro" id="IPR015943">
    <property type="entry name" value="WD40/YVTN_repeat-like_dom_sf"/>
</dbReference>
<feature type="repeat" description="WD" evidence="3">
    <location>
        <begin position="276"/>
        <end position="308"/>
    </location>
</feature>
<dbReference type="Proteomes" id="UP000274756">
    <property type="component" value="Unassembled WGS sequence"/>
</dbReference>
<dbReference type="GO" id="GO:0034388">
    <property type="term" value="C:Pwp2p-containing subcomplex of 90S preribosome"/>
    <property type="evidence" value="ECO:0007669"/>
    <property type="project" value="TreeGrafter"/>
</dbReference>
<feature type="domain" description="WDR36/Utp21 N-terminal" evidence="5">
    <location>
        <begin position="36"/>
        <end position="264"/>
    </location>
</feature>
<dbReference type="SMART" id="SM00320">
    <property type="entry name" value="WD40"/>
    <property type="match status" value="8"/>
</dbReference>
<dbReference type="EMBL" id="UYYG01001160">
    <property type="protein sequence ID" value="VDN57379.1"/>
    <property type="molecule type" value="Genomic_DNA"/>
</dbReference>
<keyword evidence="8" id="KW-1185">Reference proteome</keyword>
<feature type="domain" description="WDR36/Utp21 C-terminal" evidence="4">
    <location>
        <begin position="658"/>
        <end position="863"/>
    </location>
</feature>
<dbReference type="OrthoDB" id="10250769at2759"/>
<dbReference type="PROSITE" id="PS50294">
    <property type="entry name" value="WD_REPEATS_REGION"/>
    <property type="match status" value="2"/>
</dbReference>
<evidence type="ECO:0000313" key="9">
    <source>
        <dbReference type="WBParaSite" id="DME_0000319301-mRNA-1"/>
    </source>
</evidence>
<dbReference type="Proteomes" id="UP000038040">
    <property type="component" value="Unplaced"/>
</dbReference>
<name>A0A158Q3U1_DRAME</name>
<dbReference type="InterPro" id="IPR036322">
    <property type="entry name" value="WD40_repeat_dom_sf"/>
</dbReference>
<reference evidence="9" key="1">
    <citation type="submission" date="2016-04" db="UniProtKB">
        <authorList>
            <consortium name="WormBaseParasite"/>
        </authorList>
    </citation>
    <scope>IDENTIFICATION</scope>
</reference>
<proteinExistence type="predicted"/>
<keyword evidence="1 3" id="KW-0853">WD repeat</keyword>
<dbReference type="PANTHER" id="PTHR22840:SF12">
    <property type="entry name" value="WD REPEAT-CONTAINING PROTEIN 36"/>
    <property type="match status" value="1"/>
</dbReference>
<evidence type="ECO:0000313" key="7">
    <source>
        <dbReference type="Proteomes" id="UP000038040"/>
    </source>
</evidence>
<feature type="repeat" description="WD" evidence="3">
    <location>
        <begin position="186"/>
        <end position="228"/>
    </location>
</feature>
<feature type="repeat" description="WD" evidence="3">
    <location>
        <begin position="230"/>
        <end position="261"/>
    </location>
</feature>
<feature type="repeat" description="WD" evidence="3">
    <location>
        <begin position="442"/>
        <end position="483"/>
    </location>
</feature>
<dbReference type="WBParaSite" id="DME_0000319301-mRNA-1">
    <property type="protein sequence ID" value="DME_0000319301-mRNA-1"/>
    <property type="gene ID" value="DME_0000319301"/>
</dbReference>
<dbReference type="PROSITE" id="PS50082">
    <property type="entry name" value="WD_REPEATS_2"/>
    <property type="match status" value="5"/>
</dbReference>
<evidence type="ECO:0000259" key="5">
    <source>
        <dbReference type="Pfam" id="PF25171"/>
    </source>
</evidence>
<dbReference type="InterPro" id="IPR059157">
    <property type="entry name" value="WDR36-Utp21_N"/>
</dbReference>
<dbReference type="InterPro" id="IPR019775">
    <property type="entry name" value="WD40_repeat_CS"/>
</dbReference>
<dbReference type="InterPro" id="IPR001680">
    <property type="entry name" value="WD40_rpt"/>
</dbReference>
<dbReference type="SUPFAM" id="SSF50978">
    <property type="entry name" value="WD40 repeat-like"/>
    <property type="match status" value="2"/>
</dbReference>